<comment type="caution">
    <text evidence="2">The sequence shown here is derived from an EMBL/GenBank/DDBJ whole genome shotgun (WGS) entry which is preliminary data.</text>
</comment>
<reference evidence="2" key="1">
    <citation type="submission" date="2021-02" db="EMBL/GenBank/DDBJ databases">
        <authorList>
            <person name="Nowell W R."/>
        </authorList>
    </citation>
    <scope>NUCLEOTIDE SEQUENCE</scope>
    <source>
        <strain evidence="2">Ploen Becks lab</strain>
    </source>
</reference>
<keyword evidence="3" id="KW-1185">Reference proteome</keyword>
<evidence type="ECO:0000313" key="3">
    <source>
        <dbReference type="Proteomes" id="UP000663879"/>
    </source>
</evidence>
<gene>
    <name evidence="2" type="ORF">OXX778_LOCUS3731</name>
</gene>
<dbReference type="Proteomes" id="UP000663879">
    <property type="component" value="Unassembled WGS sequence"/>
</dbReference>
<organism evidence="2 3">
    <name type="scientific">Brachionus calyciflorus</name>
    <dbReference type="NCBI Taxonomy" id="104777"/>
    <lineage>
        <taxon>Eukaryota</taxon>
        <taxon>Metazoa</taxon>
        <taxon>Spiralia</taxon>
        <taxon>Gnathifera</taxon>
        <taxon>Rotifera</taxon>
        <taxon>Eurotatoria</taxon>
        <taxon>Monogononta</taxon>
        <taxon>Pseudotrocha</taxon>
        <taxon>Ploima</taxon>
        <taxon>Brachionidae</taxon>
        <taxon>Brachionus</taxon>
    </lineage>
</organism>
<accession>A0A813P9X6</accession>
<name>A0A813P9X6_9BILA</name>
<feature type="signal peptide" evidence="1">
    <location>
        <begin position="1"/>
        <end position="16"/>
    </location>
</feature>
<dbReference type="OrthoDB" id="10205997at2759"/>
<dbReference type="AlphaFoldDB" id="A0A813P9X6"/>
<feature type="chain" id="PRO_5032576631" evidence="1">
    <location>
        <begin position="17"/>
        <end position="133"/>
    </location>
</feature>
<evidence type="ECO:0000313" key="2">
    <source>
        <dbReference type="EMBL" id="CAF0747491.1"/>
    </source>
</evidence>
<protein>
    <submittedName>
        <fullName evidence="2">Uncharacterized protein</fullName>
    </submittedName>
</protein>
<keyword evidence="1" id="KW-0732">Signal</keyword>
<proteinExistence type="predicted"/>
<evidence type="ECO:0000256" key="1">
    <source>
        <dbReference type="SAM" id="SignalP"/>
    </source>
</evidence>
<sequence length="133" mass="13581">MKFIIFTLATLAIASATVPLTLEERSFWEGLVQALLTPVGTALQTTAELAAQLTAGLAVNGLDGIIALFGKRSADQRVVDLISGLVGDYFTNVIQPALTSASQSLALMAAQLVAGVAEGGLPALQSLLSGLLG</sequence>
<dbReference type="EMBL" id="CAJNOC010000339">
    <property type="protein sequence ID" value="CAF0747491.1"/>
    <property type="molecule type" value="Genomic_DNA"/>
</dbReference>